<keyword evidence="2" id="KW-1185">Reference proteome</keyword>
<accession>A0A7J9CQ87</accession>
<organism evidence="1 2">
    <name type="scientific">Gossypium gossypioides</name>
    <name type="common">Mexican cotton</name>
    <name type="synonym">Selera gossypioides</name>
    <dbReference type="NCBI Taxonomy" id="34282"/>
    <lineage>
        <taxon>Eukaryota</taxon>
        <taxon>Viridiplantae</taxon>
        <taxon>Streptophyta</taxon>
        <taxon>Embryophyta</taxon>
        <taxon>Tracheophyta</taxon>
        <taxon>Spermatophyta</taxon>
        <taxon>Magnoliopsida</taxon>
        <taxon>eudicotyledons</taxon>
        <taxon>Gunneridae</taxon>
        <taxon>Pentapetalae</taxon>
        <taxon>rosids</taxon>
        <taxon>malvids</taxon>
        <taxon>Malvales</taxon>
        <taxon>Malvaceae</taxon>
        <taxon>Malvoideae</taxon>
        <taxon>Gossypium</taxon>
    </lineage>
</organism>
<protein>
    <recommendedName>
        <fullName evidence="3">Retrovirus-related Pol polyprotein from transposon TNT 1-94</fullName>
    </recommendedName>
</protein>
<reference evidence="1 2" key="1">
    <citation type="journal article" date="2019" name="Genome Biol. Evol.">
        <title>Insights into the evolution of the New World diploid cottons (Gossypium, subgenus Houzingenia) based on genome sequencing.</title>
        <authorList>
            <person name="Grover C.E."/>
            <person name="Arick M.A. 2nd"/>
            <person name="Thrash A."/>
            <person name="Conover J.L."/>
            <person name="Sanders W.S."/>
            <person name="Peterson D.G."/>
            <person name="Frelichowski J.E."/>
            <person name="Scheffler J.A."/>
            <person name="Scheffler B.E."/>
            <person name="Wendel J.F."/>
        </authorList>
    </citation>
    <scope>NUCLEOTIDE SEQUENCE [LARGE SCALE GENOMIC DNA]</scope>
    <source>
        <strain evidence="1">5</strain>
        <tissue evidence="1">Leaf</tissue>
    </source>
</reference>
<name>A0A7J9CQ87_GOSGO</name>
<proteinExistence type="predicted"/>
<dbReference type="OrthoDB" id="988515at2759"/>
<feature type="non-terminal residue" evidence="1">
    <location>
        <position position="94"/>
    </location>
</feature>
<dbReference type="Proteomes" id="UP000593579">
    <property type="component" value="Unassembled WGS sequence"/>
</dbReference>
<dbReference type="Pfam" id="PF14223">
    <property type="entry name" value="Retrotran_gag_2"/>
    <property type="match status" value="1"/>
</dbReference>
<dbReference type="AlphaFoldDB" id="A0A7J9CQ87"/>
<dbReference type="EMBL" id="JABEZY010000012">
    <property type="protein sequence ID" value="MBA0750669.1"/>
    <property type="molecule type" value="Genomic_DNA"/>
</dbReference>
<comment type="caution">
    <text evidence="1">The sequence shown here is derived from an EMBL/GenBank/DDBJ whole genome shotgun (WGS) entry which is preliminary data.</text>
</comment>
<evidence type="ECO:0008006" key="3">
    <source>
        <dbReference type="Google" id="ProtNLM"/>
    </source>
</evidence>
<gene>
    <name evidence="1" type="ORF">Gogos_002072</name>
</gene>
<sequence length="94" mass="11138">MFALWKKLEALYMMKSLTNRLVLKQRLYTFRVAKGESIRTHISEFVTLLNDLKILEVEISDEDQAMLLHSLPSSYKTFRETKIYGRKISKKLKL</sequence>
<evidence type="ECO:0000313" key="2">
    <source>
        <dbReference type="Proteomes" id="UP000593579"/>
    </source>
</evidence>
<evidence type="ECO:0000313" key="1">
    <source>
        <dbReference type="EMBL" id="MBA0750669.1"/>
    </source>
</evidence>